<comment type="similarity">
    <text evidence="6 7">Belongs to the imidazoleglycerol-phosphate dehydratase family.</text>
</comment>
<reference evidence="8 9" key="1">
    <citation type="submission" date="2019-06" db="EMBL/GenBank/DDBJ databases">
        <title>Persicimonas caeni gen. nov., sp. nov., a predatory bacterium isolated from solar saltern.</title>
        <authorList>
            <person name="Wang S."/>
        </authorList>
    </citation>
    <scope>NUCLEOTIDE SEQUENCE [LARGE SCALE GENOMIC DNA]</scope>
    <source>
        <strain evidence="8 9">YN101</strain>
    </source>
</reference>
<name>A0A4Y6Q2D8_PERCE</name>
<dbReference type="HAMAP" id="MF_00076">
    <property type="entry name" value="HisB"/>
    <property type="match status" value="1"/>
</dbReference>
<evidence type="ECO:0000313" key="8">
    <source>
        <dbReference type="EMBL" id="QDG54754.1"/>
    </source>
</evidence>
<dbReference type="SUPFAM" id="SSF54211">
    <property type="entry name" value="Ribosomal protein S5 domain 2-like"/>
    <property type="match status" value="2"/>
</dbReference>
<dbReference type="PANTHER" id="PTHR23133">
    <property type="entry name" value="IMIDAZOLEGLYCEROL-PHOSPHATE DEHYDRATASE HIS7"/>
    <property type="match status" value="1"/>
</dbReference>
<evidence type="ECO:0000256" key="2">
    <source>
        <dbReference type="ARBA" id="ARBA00016664"/>
    </source>
</evidence>
<dbReference type="InterPro" id="IPR020565">
    <property type="entry name" value="ImidazoleglycerP_deHydtase_CS"/>
</dbReference>
<dbReference type="EC" id="4.2.1.19" evidence="6 7"/>
<keyword evidence="6" id="KW-0963">Cytoplasm</keyword>
<comment type="catalytic activity">
    <reaction evidence="6 7">
        <text>D-erythro-1-(imidazol-4-yl)glycerol 3-phosphate = 3-(imidazol-4-yl)-2-oxopropyl phosphate + H2O</text>
        <dbReference type="Rhea" id="RHEA:11040"/>
        <dbReference type="ChEBI" id="CHEBI:15377"/>
        <dbReference type="ChEBI" id="CHEBI:57766"/>
        <dbReference type="ChEBI" id="CHEBI:58278"/>
        <dbReference type="EC" id="4.2.1.19"/>
    </reaction>
</comment>
<sequence length="195" mass="21406">MSSRESRIERTTRETDIRLRLNLDGEGTSDISTGIGFYDHMLGAMAKHGRFDLQLECDGDLEVDDHHTVEDCALALGRAFHEALGERRGIERFAHAYAPLDEALARVVVDLSGRPYAVVNLGLKRESIGQLACENIGHVFQSFAMEARAAIHVDVLRGDNDHHRAEAAFKAMAIALRKAVARTGTDDVPSTKGVL</sequence>
<evidence type="ECO:0000256" key="5">
    <source>
        <dbReference type="ARBA" id="ARBA00023239"/>
    </source>
</evidence>
<dbReference type="EMBL" id="CP041186">
    <property type="protein sequence ID" value="QDG54754.1"/>
    <property type="molecule type" value="Genomic_DNA"/>
</dbReference>
<dbReference type="Gene3D" id="3.30.230.40">
    <property type="entry name" value="Imidazole glycerol phosphate dehydratase, domain 1"/>
    <property type="match status" value="2"/>
</dbReference>
<dbReference type="OrthoDB" id="9790411at2"/>
<dbReference type="GO" id="GO:0004424">
    <property type="term" value="F:imidazoleglycerol-phosphate dehydratase activity"/>
    <property type="evidence" value="ECO:0007669"/>
    <property type="project" value="UniProtKB-UniRule"/>
</dbReference>
<keyword evidence="4 6" id="KW-0368">Histidine biosynthesis</keyword>
<dbReference type="InterPro" id="IPR038494">
    <property type="entry name" value="IGPD_sf"/>
</dbReference>
<gene>
    <name evidence="6 8" type="primary">hisB</name>
    <name evidence="8" type="ORF">FIV42_29610</name>
</gene>
<dbReference type="InterPro" id="IPR020568">
    <property type="entry name" value="Ribosomal_Su5_D2-typ_SF"/>
</dbReference>
<proteinExistence type="inferred from homology"/>
<comment type="subcellular location">
    <subcellularLocation>
        <location evidence="6 7">Cytoplasm</location>
    </subcellularLocation>
</comment>
<dbReference type="UniPathway" id="UPA00031">
    <property type="reaction ID" value="UER00011"/>
</dbReference>
<accession>A0A4Y6Q2D8</accession>
<dbReference type="CDD" id="cd07914">
    <property type="entry name" value="IGPD"/>
    <property type="match status" value="1"/>
</dbReference>
<dbReference type="PROSITE" id="PS00955">
    <property type="entry name" value="IGP_DEHYDRATASE_2"/>
    <property type="match status" value="1"/>
</dbReference>
<dbReference type="PROSITE" id="PS00954">
    <property type="entry name" value="IGP_DEHYDRATASE_1"/>
    <property type="match status" value="1"/>
</dbReference>
<keyword evidence="5 6" id="KW-0456">Lyase</keyword>
<dbReference type="GO" id="GO:0005737">
    <property type="term" value="C:cytoplasm"/>
    <property type="evidence" value="ECO:0007669"/>
    <property type="project" value="UniProtKB-SubCell"/>
</dbReference>
<dbReference type="RefSeq" id="WP_141201198.1">
    <property type="nucleotide sequence ID" value="NZ_CP041186.1"/>
</dbReference>
<dbReference type="FunFam" id="3.30.230.40:FF:000003">
    <property type="entry name" value="Imidazoleglycerol-phosphate dehydratase HisB"/>
    <property type="match status" value="1"/>
</dbReference>
<dbReference type="FunFam" id="3.30.230.40:FF:000001">
    <property type="entry name" value="Imidazoleglycerol-phosphate dehydratase HisB"/>
    <property type="match status" value="1"/>
</dbReference>
<dbReference type="PANTHER" id="PTHR23133:SF2">
    <property type="entry name" value="IMIDAZOLEGLYCEROL-PHOSPHATE DEHYDRATASE"/>
    <property type="match status" value="1"/>
</dbReference>
<organism evidence="8 9">
    <name type="scientific">Persicimonas caeni</name>
    <dbReference type="NCBI Taxonomy" id="2292766"/>
    <lineage>
        <taxon>Bacteria</taxon>
        <taxon>Deltaproteobacteria</taxon>
        <taxon>Bradymonadales</taxon>
        <taxon>Bradymonadaceae</taxon>
        <taxon>Persicimonas</taxon>
    </lineage>
</organism>
<evidence type="ECO:0000256" key="4">
    <source>
        <dbReference type="ARBA" id="ARBA00023102"/>
    </source>
</evidence>
<keyword evidence="3 6" id="KW-0028">Amino-acid biosynthesis</keyword>
<dbReference type="InterPro" id="IPR000807">
    <property type="entry name" value="ImidazoleglycerolP_deHydtase"/>
</dbReference>
<evidence type="ECO:0000256" key="3">
    <source>
        <dbReference type="ARBA" id="ARBA00022605"/>
    </source>
</evidence>
<evidence type="ECO:0000313" key="9">
    <source>
        <dbReference type="Proteomes" id="UP000315995"/>
    </source>
</evidence>
<dbReference type="NCBIfam" id="NF002114">
    <property type="entry name" value="PRK00951.2-4"/>
    <property type="match status" value="1"/>
</dbReference>
<accession>A0A5B8YDN1</accession>
<dbReference type="Proteomes" id="UP000315995">
    <property type="component" value="Chromosome"/>
</dbReference>
<dbReference type="Pfam" id="PF00475">
    <property type="entry name" value="IGPD"/>
    <property type="match status" value="1"/>
</dbReference>
<dbReference type="NCBIfam" id="NF002111">
    <property type="entry name" value="PRK00951.2-1"/>
    <property type="match status" value="1"/>
</dbReference>
<evidence type="ECO:0000256" key="6">
    <source>
        <dbReference type="HAMAP-Rule" id="MF_00076"/>
    </source>
</evidence>
<protein>
    <recommendedName>
        <fullName evidence="2 6">Imidazoleglycerol-phosphate dehydratase</fullName>
        <shortName evidence="6">IGPD</shortName>
        <ecNumber evidence="6 7">4.2.1.19</ecNumber>
    </recommendedName>
</protein>
<comment type="pathway">
    <text evidence="1 6 7">Amino-acid biosynthesis; L-histidine biosynthesis; L-histidine from 5-phospho-alpha-D-ribose 1-diphosphate: step 6/9.</text>
</comment>
<dbReference type="AlphaFoldDB" id="A0A4Y6Q2D8"/>
<evidence type="ECO:0000256" key="7">
    <source>
        <dbReference type="RuleBase" id="RU000599"/>
    </source>
</evidence>
<evidence type="ECO:0000256" key="1">
    <source>
        <dbReference type="ARBA" id="ARBA00005047"/>
    </source>
</evidence>
<dbReference type="GO" id="GO:0000105">
    <property type="term" value="P:L-histidine biosynthetic process"/>
    <property type="evidence" value="ECO:0007669"/>
    <property type="project" value="UniProtKB-UniRule"/>
</dbReference>
<keyword evidence="9" id="KW-1185">Reference proteome</keyword>